<accession>A0ABR3HU59</accession>
<evidence type="ECO:0000256" key="4">
    <source>
        <dbReference type="ARBA" id="ARBA00022691"/>
    </source>
</evidence>
<feature type="binding site" evidence="5">
    <location>
        <position position="122"/>
    </location>
    <ligand>
        <name>S-adenosyl-L-methionine</name>
        <dbReference type="ChEBI" id="CHEBI:59789"/>
    </ligand>
</feature>
<dbReference type="PANTHER" id="PTHR43464">
    <property type="entry name" value="METHYLTRANSFERASE"/>
    <property type="match status" value="1"/>
</dbReference>
<dbReference type="NCBIfam" id="TIGR01983">
    <property type="entry name" value="UbiG"/>
    <property type="match status" value="1"/>
</dbReference>
<keyword evidence="5" id="KW-0999">Mitochondrion inner membrane</keyword>
<comment type="subcellular location">
    <subcellularLocation>
        <location evidence="5">Mitochondrion inner membrane</location>
        <topology evidence="5">Peripheral membrane protein</topology>
        <orientation evidence="5">Matrix side</orientation>
    </subcellularLocation>
</comment>
<comment type="catalytic activity">
    <reaction evidence="5">
        <text>a 3,4-dihydroxy-5-(all-trans-polyprenyl)benzoate + S-adenosyl-L-methionine = a 4-hydroxy-3-methoxy-5-(all-trans-polyprenyl)benzoate + S-adenosyl-L-homocysteine + H(+)</text>
        <dbReference type="Rhea" id="RHEA:44452"/>
        <dbReference type="Rhea" id="RHEA-COMP:10930"/>
        <dbReference type="Rhea" id="RHEA-COMP:10931"/>
        <dbReference type="ChEBI" id="CHEBI:15378"/>
        <dbReference type="ChEBI" id="CHEBI:57856"/>
        <dbReference type="ChEBI" id="CHEBI:59789"/>
        <dbReference type="ChEBI" id="CHEBI:64694"/>
        <dbReference type="ChEBI" id="CHEBI:84443"/>
        <dbReference type="EC" id="2.1.1.114"/>
    </reaction>
</comment>
<feature type="binding site" evidence="5">
    <location>
        <position position="169"/>
    </location>
    <ligand>
        <name>S-adenosyl-L-methionine</name>
        <dbReference type="ChEBI" id="CHEBI:59789"/>
    </ligand>
</feature>
<feature type="binding site" evidence="5">
    <location>
        <position position="173"/>
    </location>
    <ligand>
        <name>Mg(2+)</name>
        <dbReference type="ChEBI" id="CHEBI:18420"/>
    </ligand>
</feature>
<comment type="similarity">
    <text evidence="5">Belongs to the class I-like SAM-binding methyltransferase superfamily. UbiG/COQ3 family.</text>
</comment>
<comment type="function">
    <text evidence="5">O-methyltransferase required for two non-consecutive steps during ubiquinone biosynthesis. Catalyzes the 2 O-methylation of 3,4-dihydroxy-5-(all-trans-polyprenyl)benzoic acid into 4-hydroxy-3-methoxy-5-(all-trans-polyprenyl)benzoic acid. Also catalyzes the last step of ubiquinone biosynthesis by mediating methylation of 3-demethylubiquinone into ubiquinone. Also able to mediate the methylation of 3-demethylubiquinol into ubiquinol.</text>
</comment>
<comment type="pathway">
    <text evidence="5">Cofactor biosynthesis; ubiquinone biosynthesis.</text>
</comment>
<name>A0ABR3HU59_LOXSC</name>
<keyword evidence="4 5" id="KW-0949">S-adenosyl-L-methionine</keyword>
<dbReference type="Gene3D" id="3.40.50.150">
    <property type="entry name" value="Vaccinia Virus protein VP39"/>
    <property type="match status" value="1"/>
</dbReference>
<dbReference type="PANTHER" id="PTHR43464:SF19">
    <property type="entry name" value="UBIQUINONE BIOSYNTHESIS O-METHYLTRANSFERASE, MITOCHONDRIAL"/>
    <property type="match status" value="1"/>
</dbReference>
<dbReference type="EMBL" id="JBEUOH010000013">
    <property type="protein sequence ID" value="KAL0880103.1"/>
    <property type="molecule type" value="Genomic_DNA"/>
</dbReference>
<sequence>MSCSRITIPTVFKRFNCKISPFFGYSKASYSNAQPATTIDEKDVERYSQLNKIWWDPLGPVKALHSMNEIRVPFVRDGLVRSAHNVDLKNPLKNLKLLDIGCGGGILSEELAKIGAEVTGIDANKEMIDLAKHHSLSNTKLINKPNYSRTTIEDHVNDHKNYYDGVVASEIIEHVNNPELFVKASVEVLKPGGKIFFTTPNRTLMSKIFIIWIAEYVLKAIPKGTHEHNKFVRPGELSVMLEKNNCRVELVRGIKYYLLRNKWTFLTSQSSVYALQARKME</sequence>
<comment type="caution">
    <text evidence="6">The sequence shown here is derived from an EMBL/GenBank/DDBJ whole genome shotgun (WGS) entry which is preliminary data.</text>
</comment>
<comment type="catalytic activity">
    <reaction evidence="5">
        <text>a 3-demethylubiquinone + S-adenosyl-L-methionine = a ubiquinone + S-adenosyl-L-homocysteine</text>
        <dbReference type="Rhea" id="RHEA:81215"/>
        <dbReference type="Rhea" id="RHEA-COMP:9565"/>
        <dbReference type="Rhea" id="RHEA-COMP:19654"/>
        <dbReference type="ChEBI" id="CHEBI:16389"/>
        <dbReference type="ChEBI" id="CHEBI:57856"/>
        <dbReference type="ChEBI" id="CHEBI:59789"/>
        <dbReference type="ChEBI" id="CHEBI:231825"/>
    </reaction>
</comment>
<keyword evidence="5" id="KW-0472">Membrane</keyword>
<keyword evidence="5" id="KW-0460">Magnesium</keyword>
<evidence type="ECO:0000313" key="6">
    <source>
        <dbReference type="EMBL" id="KAL0880103.1"/>
    </source>
</evidence>
<evidence type="ECO:0000256" key="1">
    <source>
        <dbReference type="ARBA" id="ARBA00022603"/>
    </source>
</evidence>
<feature type="binding site" evidence="5">
    <location>
        <position position="170"/>
    </location>
    <ligand>
        <name>Mg(2+)</name>
        <dbReference type="ChEBI" id="CHEBI:18420"/>
    </ligand>
</feature>
<keyword evidence="1 5" id="KW-0489">Methyltransferase</keyword>
<dbReference type="EC" id="2.1.1.64" evidence="5"/>
<comment type="catalytic activity">
    <reaction evidence="5">
        <text>a 3-demethylubiquinol + S-adenosyl-L-methionine = a ubiquinol + S-adenosyl-L-homocysteine + H(+)</text>
        <dbReference type="Rhea" id="RHEA:44380"/>
        <dbReference type="Rhea" id="RHEA-COMP:9566"/>
        <dbReference type="Rhea" id="RHEA-COMP:10914"/>
        <dbReference type="ChEBI" id="CHEBI:15378"/>
        <dbReference type="ChEBI" id="CHEBI:17976"/>
        <dbReference type="ChEBI" id="CHEBI:57856"/>
        <dbReference type="ChEBI" id="CHEBI:59789"/>
        <dbReference type="ChEBI" id="CHEBI:84422"/>
        <dbReference type="EC" id="2.1.1.64"/>
    </reaction>
</comment>
<feature type="binding site" evidence="5">
    <location>
        <position position="71"/>
    </location>
    <ligand>
        <name>S-adenosyl-L-methionine</name>
        <dbReference type="ChEBI" id="CHEBI:59789"/>
    </ligand>
</feature>
<comment type="subunit">
    <text evidence="5">Component of a multi-subunit COQ enzyme complex.</text>
</comment>
<dbReference type="Pfam" id="PF13489">
    <property type="entry name" value="Methyltransf_23"/>
    <property type="match status" value="1"/>
</dbReference>
<evidence type="ECO:0000313" key="7">
    <source>
        <dbReference type="Proteomes" id="UP001549920"/>
    </source>
</evidence>
<dbReference type="InterPro" id="IPR010233">
    <property type="entry name" value="UbiG_MeTrfase"/>
</dbReference>
<feature type="binding site" evidence="5">
    <location>
        <position position="101"/>
    </location>
    <ligand>
        <name>S-adenosyl-L-methionine</name>
        <dbReference type="ChEBI" id="CHEBI:59789"/>
    </ligand>
</feature>
<dbReference type="HAMAP" id="MF_00472">
    <property type="entry name" value="UbiG"/>
    <property type="match status" value="1"/>
</dbReference>
<keyword evidence="3 5" id="KW-0831">Ubiquinone biosynthesis</keyword>
<proteinExistence type="inferred from homology"/>
<evidence type="ECO:0000256" key="2">
    <source>
        <dbReference type="ARBA" id="ARBA00022679"/>
    </source>
</evidence>
<dbReference type="SUPFAM" id="SSF53335">
    <property type="entry name" value="S-adenosyl-L-methionine-dependent methyltransferases"/>
    <property type="match status" value="1"/>
</dbReference>
<keyword evidence="2 5" id="KW-0808">Transferase</keyword>
<keyword evidence="7" id="KW-1185">Reference proteome</keyword>
<gene>
    <name evidence="5" type="primary">coq3</name>
    <name evidence="6" type="ORF">ABMA27_002591</name>
</gene>
<dbReference type="CDD" id="cd02440">
    <property type="entry name" value="AdoMet_MTases"/>
    <property type="match status" value="1"/>
</dbReference>
<reference evidence="6 7" key="1">
    <citation type="submission" date="2024-06" db="EMBL/GenBank/DDBJ databases">
        <title>A chromosome-level genome assembly of beet webworm, Loxostege sticticalis.</title>
        <authorList>
            <person name="Zhang Y."/>
        </authorList>
    </citation>
    <scope>NUCLEOTIDE SEQUENCE [LARGE SCALE GENOMIC DNA]</scope>
    <source>
        <strain evidence="6">AQ026</strain>
        <tissue evidence="6">Whole body</tissue>
    </source>
</reference>
<evidence type="ECO:0000256" key="5">
    <source>
        <dbReference type="HAMAP-Rule" id="MF_03190"/>
    </source>
</evidence>
<feature type="binding site" evidence="5">
    <location>
        <position position="174"/>
    </location>
    <ligand>
        <name>Mg(2+)</name>
        <dbReference type="ChEBI" id="CHEBI:18420"/>
    </ligand>
</feature>
<evidence type="ECO:0000256" key="3">
    <source>
        <dbReference type="ARBA" id="ARBA00022688"/>
    </source>
</evidence>
<keyword evidence="5" id="KW-0479">Metal-binding</keyword>
<dbReference type="EC" id="2.1.1.-" evidence="5"/>
<dbReference type="Proteomes" id="UP001549920">
    <property type="component" value="Unassembled WGS sequence"/>
</dbReference>
<keyword evidence="5" id="KW-0496">Mitochondrion</keyword>
<protein>
    <recommendedName>
        <fullName evidence="5">Ubiquinone biosynthesis O-methyltransferase, mitochondrial</fullName>
    </recommendedName>
    <alternativeName>
        <fullName evidence="5">3-demethylubiquinol 3-O-methyltransferase</fullName>
        <ecNumber evidence="5">2.1.1.64</ecNumber>
    </alternativeName>
    <alternativeName>
        <fullName evidence="5">3-demethylubiquinone 3-O-methyltransferase</fullName>
        <ecNumber evidence="5">2.1.1.-</ecNumber>
    </alternativeName>
    <alternativeName>
        <fullName evidence="5">Polyprenyldihydroxybenzoate methyltransferase</fullName>
        <ecNumber evidence="5">2.1.1.114</ecNumber>
    </alternativeName>
</protein>
<organism evidence="6 7">
    <name type="scientific">Loxostege sticticalis</name>
    <name type="common">Beet webworm moth</name>
    <dbReference type="NCBI Taxonomy" id="481309"/>
    <lineage>
        <taxon>Eukaryota</taxon>
        <taxon>Metazoa</taxon>
        <taxon>Ecdysozoa</taxon>
        <taxon>Arthropoda</taxon>
        <taxon>Hexapoda</taxon>
        <taxon>Insecta</taxon>
        <taxon>Pterygota</taxon>
        <taxon>Neoptera</taxon>
        <taxon>Endopterygota</taxon>
        <taxon>Lepidoptera</taxon>
        <taxon>Glossata</taxon>
        <taxon>Ditrysia</taxon>
        <taxon>Pyraloidea</taxon>
        <taxon>Crambidae</taxon>
        <taxon>Pyraustinae</taxon>
        <taxon>Loxostege</taxon>
    </lineage>
</organism>
<dbReference type="EC" id="2.1.1.114" evidence="5"/>
<dbReference type="InterPro" id="IPR029063">
    <property type="entry name" value="SAM-dependent_MTases_sf"/>
</dbReference>
<comment type="cofactor">
    <cofactor evidence="5">
        <name>Mg(2+)</name>
        <dbReference type="ChEBI" id="CHEBI:18420"/>
    </cofactor>
</comment>